<keyword evidence="3" id="KW-0288">FMN</keyword>
<evidence type="ECO:0000313" key="7">
    <source>
        <dbReference type="EMBL" id="MFI9106471.1"/>
    </source>
</evidence>
<protein>
    <submittedName>
        <fullName evidence="7">Alpha-hydroxy acid oxidase</fullName>
        <ecNumber evidence="7">1.-.-.-</ecNumber>
    </submittedName>
</protein>
<keyword evidence="8" id="KW-1185">Reference proteome</keyword>
<evidence type="ECO:0000259" key="6">
    <source>
        <dbReference type="PROSITE" id="PS51349"/>
    </source>
</evidence>
<dbReference type="PANTHER" id="PTHR10578">
    <property type="entry name" value="S -2-HYDROXY-ACID OXIDASE-RELATED"/>
    <property type="match status" value="1"/>
</dbReference>
<dbReference type="InterPro" id="IPR037396">
    <property type="entry name" value="FMN_HAD"/>
</dbReference>
<evidence type="ECO:0000256" key="4">
    <source>
        <dbReference type="ARBA" id="ARBA00023002"/>
    </source>
</evidence>
<sequence length="372" mass="39195">MTQERALLHVRDFEEEARRRLSQPVWDYLAGGSGDESAVHANQAVLDRLGLRPRVLTGTAGPDLGTTLLGRPLRVPLGVAPMAHHRLFHPEGEVATAQGAGSAGALFIASIFANRTLQEMAGAASGPLWLQLYWLRRRDQLEKLVASAEEAGFGALVLTVDAPVVARRPRDLRNGFSVPADVRAVNLDSSVMATTHRAVTGTSALAAHSAEQFDTSVGWADLAWLRGRTKLPLLLKGVLTTQDARLAVEHGMDGVVVSNHGGRQLPGAVTAVAALPEIAAAVRGRCAVLVDGAFRHGSDVLKALALGADTVLIGRPALWGLTCGGSTGVAAVLGLLRDELAEAMLLCGLPGLDLVDRTLLHPHDRPPDGRPA</sequence>
<dbReference type="RefSeq" id="WP_399658000.1">
    <property type="nucleotide sequence ID" value="NZ_JBITYG010000018.1"/>
</dbReference>
<organism evidence="7 8">
    <name type="scientific">Streptomyces fildesensis</name>
    <dbReference type="NCBI Taxonomy" id="375757"/>
    <lineage>
        <taxon>Bacteria</taxon>
        <taxon>Bacillati</taxon>
        <taxon>Actinomycetota</taxon>
        <taxon>Actinomycetes</taxon>
        <taxon>Kitasatosporales</taxon>
        <taxon>Streptomycetaceae</taxon>
        <taxon>Streptomyces</taxon>
    </lineage>
</organism>
<dbReference type="EC" id="1.-.-.-" evidence="7"/>
<dbReference type="Pfam" id="PF01070">
    <property type="entry name" value="FMN_dh"/>
    <property type="match status" value="1"/>
</dbReference>
<dbReference type="PIRSF" id="PIRSF000138">
    <property type="entry name" value="Al-hdrx_acd_dh"/>
    <property type="match status" value="1"/>
</dbReference>
<proteinExistence type="inferred from homology"/>
<comment type="cofactor">
    <cofactor evidence="1">
        <name>FMN</name>
        <dbReference type="ChEBI" id="CHEBI:58210"/>
    </cofactor>
</comment>
<reference evidence="7 8" key="1">
    <citation type="submission" date="2024-10" db="EMBL/GenBank/DDBJ databases">
        <title>The Natural Products Discovery Center: Release of the First 8490 Sequenced Strains for Exploring Actinobacteria Biosynthetic Diversity.</title>
        <authorList>
            <person name="Kalkreuter E."/>
            <person name="Kautsar S.A."/>
            <person name="Yang D."/>
            <person name="Bader C.D."/>
            <person name="Teijaro C.N."/>
            <person name="Fluegel L."/>
            <person name="Davis C.M."/>
            <person name="Simpson J.R."/>
            <person name="Lauterbach L."/>
            <person name="Steele A.D."/>
            <person name="Gui C."/>
            <person name="Meng S."/>
            <person name="Li G."/>
            <person name="Viehrig K."/>
            <person name="Ye F."/>
            <person name="Su P."/>
            <person name="Kiefer A.F."/>
            <person name="Nichols A."/>
            <person name="Cepeda A.J."/>
            <person name="Yan W."/>
            <person name="Fan B."/>
            <person name="Jiang Y."/>
            <person name="Adhikari A."/>
            <person name="Zheng C.-J."/>
            <person name="Schuster L."/>
            <person name="Cowan T.M."/>
            <person name="Smanski M.J."/>
            <person name="Chevrette M.G."/>
            <person name="De Carvalho L.P.S."/>
            <person name="Shen B."/>
        </authorList>
    </citation>
    <scope>NUCLEOTIDE SEQUENCE [LARGE SCALE GENOMIC DNA]</scope>
    <source>
        <strain evidence="7 8">NPDC053399</strain>
    </source>
</reference>
<comment type="caution">
    <text evidence="7">The sequence shown here is derived from an EMBL/GenBank/DDBJ whole genome shotgun (WGS) entry which is preliminary data.</text>
</comment>
<dbReference type="InterPro" id="IPR013785">
    <property type="entry name" value="Aldolase_TIM"/>
</dbReference>
<keyword evidence="2" id="KW-0285">Flavoprotein</keyword>
<dbReference type="InterPro" id="IPR012133">
    <property type="entry name" value="Alpha-hydoxy_acid_DH_FMN"/>
</dbReference>
<evidence type="ECO:0000256" key="5">
    <source>
        <dbReference type="ARBA" id="ARBA00024042"/>
    </source>
</evidence>
<dbReference type="EMBL" id="JBITYG010000018">
    <property type="protein sequence ID" value="MFI9106471.1"/>
    <property type="molecule type" value="Genomic_DNA"/>
</dbReference>
<dbReference type="SUPFAM" id="SSF51395">
    <property type="entry name" value="FMN-linked oxidoreductases"/>
    <property type="match status" value="1"/>
</dbReference>
<evidence type="ECO:0000256" key="2">
    <source>
        <dbReference type="ARBA" id="ARBA00022630"/>
    </source>
</evidence>
<evidence type="ECO:0000313" key="8">
    <source>
        <dbReference type="Proteomes" id="UP001614394"/>
    </source>
</evidence>
<dbReference type="PANTHER" id="PTHR10578:SF107">
    <property type="entry name" value="2-HYDROXYACID OXIDASE 1"/>
    <property type="match status" value="1"/>
</dbReference>
<dbReference type="Gene3D" id="3.20.20.70">
    <property type="entry name" value="Aldolase class I"/>
    <property type="match status" value="1"/>
</dbReference>
<comment type="similarity">
    <text evidence="5">Belongs to the FMN-dependent alpha-hydroxy acid dehydrogenase family.</text>
</comment>
<evidence type="ECO:0000256" key="3">
    <source>
        <dbReference type="ARBA" id="ARBA00022643"/>
    </source>
</evidence>
<dbReference type="InterPro" id="IPR000262">
    <property type="entry name" value="FMN-dep_DH"/>
</dbReference>
<dbReference type="CDD" id="cd02809">
    <property type="entry name" value="alpha_hydroxyacid_oxid_FMN"/>
    <property type="match status" value="1"/>
</dbReference>
<feature type="domain" description="FMN hydroxy acid dehydrogenase" evidence="6">
    <location>
        <begin position="2"/>
        <end position="365"/>
    </location>
</feature>
<dbReference type="PROSITE" id="PS00557">
    <property type="entry name" value="FMN_HYDROXY_ACID_DH_1"/>
    <property type="match status" value="1"/>
</dbReference>
<keyword evidence="4 7" id="KW-0560">Oxidoreductase</keyword>
<dbReference type="InterPro" id="IPR008259">
    <property type="entry name" value="FMN_hydac_DH_AS"/>
</dbReference>
<dbReference type="PROSITE" id="PS51349">
    <property type="entry name" value="FMN_HYDROXY_ACID_DH_2"/>
    <property type="match status" value="1"/>
</dbReference>
<accession>A0ABW8CMC4</accession>
<dbReference type="GO" id="GO:0016491">
    <property type="term" value="F:oxidoreductase activity"/>
    <property type="evidence" value="ECO:0007669"/>
    <property type="project" value="UniProtKB-KW"/>
</dbReference>
<evidence type="ECO:0000256" key="1">
    <source>
        <dbReference type="ARBA" id="ARBA00001917"/>
    </source>
</evidence>
<gene>
    <name evidence="7" type="ORF">ACIGXA_38805</name>
</gene>
<name>A0ABW8CMC4_9ACTN</name>
<dbReference type="Proteomes" id="UP001614394">
    <property type="component" value="Unassembled WGS sequence"/>
</dbReference>